<gene>
    <name evidence="2" type="ordered locus">PH1104</name>
</gene>
<keyword evidence="1" id="KW-0812">Transmembrane</keyword>
<dbReference type="EMBL" id="BA000001">
    <property type="protein sequence ID" value="BAA30203.1"/>
    <property type="molecule type" value="Genomic_DNA"/>
</dbReference>
<keyword evidence="1" id="KW-1133">Transmembrane helix</keyword>
<evidence type="ECO:0000313" key="2">
    <source>
        <dbReference type="EMBL" id="BAA30203.1"/>
    </source>
</evidence>
<feature type="transmembrane region" description="Helical" evidence="1">
    <location>
        <begin position="45"/>
        <end position="72"/>
    </location>
</feature>
<dbReference type="AlphaFoldDB" id="O58831"/>
<evidence type="ECO:0000256" key="1">
    <source>
        <dbReference type="SAM" id="Phobius"/>
    </source>
</evidence>
<protein>
    <submittedName>
        <fullName evidence="2">Uncharacterized protein</fullName>
    </submittedName>
</protein>
<name>O58831_PYRHO</name>
<accession>O58831</accession>
<dbReference type="eggNOG" id="arCOG05821">
    <property type="taxonomic scope" value="Archaea"/>
</dbReference>
<keyword evidence="1" id="KW-0472">Membrane</keyword>
<dbReference type="EnsemblBacteria" id="BAA30203">
    <property type="protein sequence ID" value="BAA30203"/>
    <property type="gene ID" value="BAA30203"/>
</dbReference>
<dbReference type="Proteomes" id="UP000000752">
    <property type="component" value="Chromosome"/>
</dbReference>
<dbReference type="STRING" id="70601.gene:9378063"/>
<feature type="transmembrane region" description="Helical" evidence="1">
    <location>
        <begin position="92"/>
        <end position="114"/>
    </location>
</feature>
<proteinExistence type="predicted"/>
<sequence>MMNPLESQFIAPADFLVMLLGLLIYYELLKVCFEVFTYKKPSKLYLLLVSAVSMTLTLFVNVLLAIIFTAFAVAVKGINLKDTFIITATTEFGFILGFFTLYFIFTTIGTIIGIEGLKLNLDWDELLHYAMSKLTLKLIREPL</sequence>
<dbReference type="KEGG" id="pho:PH1104"/>
<evidence type="ECO:0000313" key="3">
    <source>
        <dbReference type="Proteomes" id="UP000000752"/>
    </source>
</evidence>
<organism evidence="2 3">
    <name type="scientific">Pyrococcus horikoshii (strain ATCC 700860 / DSM 12428 / JCM 9974 / NBRC 100139 / OT-3)</name>
    <dbReference type="NCBI Taxonomy" id="70601"/>
    <lineage>
        <taxon>Archaea</taxon>
        <taxon>Methanobacteriati</taxon>
        <taxon>Methanobacteriota</taxon>
        <taxon>Thermococci</taxon>
        <taxon>Thermococcales</taxon>
        <taxon>Thermococcaceae</taxon>
        <taxon>Pyrococcus</taxon>
    </lineage>
</organism>
<keyword evidence="3" id="KW-1185">Reference proteome</keyword>
<dbReference type="PIR" id="A71051">
    <property type="entry name" value="A71051"/>
</dbReference>
<feature type="transmembrane region" description="Helical" evidence="1">
    <location>
        <begin position="15"/>
        <end position="33"/>
    </location>
</feature>
<reference evidence="2 3" key="1">
    <citation type="journal article" date="1998" name="DNA Res.">
        <title>Complete sequence and gene organization of the genome of a hyper-thermophilic archaebacterium, Pyrococcus horikoshii OT3.</title>
        <authorList>
            <person name="Kawarabayasi Y."/>
            <person name="Sawada M."/>
            <person name="Horikawa H."/>
            <person name="Haikawa Y."/>
            <person name="Hino Y."/>
            <person name="Yamamoto S."/>
            <person name="Sekine M."/>
            <person name="Baba S."/>
            <person name="Kosugi H."/>
            <person name="Hosoyama A."/>
            <person name="Nagai Y."/>
            <person name="Sakai M."/>
            <person name="Ogura K."/>
            <person name="Otuka R."/>
            <person name="Nakazawa H."/>
            <person name="Takamiya M."/>
            <person name="Ohfuku Y."/>
            <person name="Funahashi T."/>
            <person name="Tanaka T."/>
            <person name="Kudoh Y."/>
            <person name="Yamazaki J."/>
            <person name="Kushida N."/>
            <person name="Oguchi A."/>
            <person name="Aoki K."/>
            <person name="Nakamura Y."/>
            <person name="Robb T.F."/>
            <person name="Horikoshi K."/>
            <person name="Masuchi Y."/>
            <person name="Shizuya H."/>
            <person name="Kikuchi H."/>
        </authorList>
    </citation>
    <scope>NUCLEOTIDE SEQUENCE [LARGE SCALE GENOMIC DNA]</scope>
    <source>
        <strain evidence="3">ATCC 700860 / DSM 12428 / JCM 9974 / NBRC 100139 / OT-3</strain>
    </source>
</reference>